<dbReference type="SUPFAM" id="SSF52540">
    <property type="entry name" value="P-loop containing nucleoside triphosphate hydrolases"/>
    <property type="match status" value="1"/>
</dbReference>
<gene>
    <name evidence="7" type="ORF">MHBO_002759</name>
</gene>
<keyword evidence="5" id="KW-0067">ATP-binding</keyword>
<dbReference type="InterPro" id="IPR036961">
    <property type="entry name" value="Kinesin_motor_dom_sf"/>
</dbReference>
<dbReference type="InterPro" id="IPR001752">
    <property type="entry name" value="Kinesin_motor_dom"/>
</dbReference>
<reference evidence="7 8" key="1">
    <citation type="journal article" date="2024" name="BMC Biol.">
        <title>Comparative genomics of Ascetosporea gives new insight into the evolutionary basis for animal parasitism in Rhizaria.</title>
        <authorList>
            <person name="Hiltunen Thoren M."/>
            <person name="Onut-Brannstrom I."/>
            <person name="Alfjorden A."/>
            <person name="Peckova H."/>
            <person name="Swords F."/>
            <person name="Hooper C."/>
            <person name="Holzer A.S."/>
            <person name="Bass D."/>
            <person name="Burki F."/>
        </authorList>
    </citation>
    <scope>NUCLEOTIDE SEQUENCE [LARGE SCALE GENOMIC DNA]</scope>
    <source>
        <strain evidence="7">20-A016</strain>
    </source>
</reference>
<keyword evidence="5" id="KW-0547">Nucleotide-binding</keyword>
<keyword evidence="4" id="KW-0206">Cytoskeleton</keyword>
<evidence type="ECO:0000259" key="6">
    <source>
        <dbReference type="PROSITE" id="PS50067"/>
    </source>
</evidence>
<comment type="subcellular location">
    <subcellularLocation>
        <location evidence="1">Cytoplasm</location>
        <location evidence="1">Cytoskeleton</location>
    </subcellularLocation>
</comment>
<dbReference type="PANTHER" id="PTHR47970:SF12">
    <property type="entry name" value="KINESIN FAMILY MEMBER 11"/>
    <property type="match status" value="1"/>
</dbReference>
<proteinExistence type="inferred from homology"/>
<evidence type="ECO:0000256" key="1">
    <source>
        <dbReference type="ARBA" id="ARBA00004245"/>
    </source>
</evidence>
<dbReference type="InterPro" id="IPR047149">
    <property type="entry name" value="KIF11-like"/>
</dbReference>
<dbReference type="Proteomes" id="UP001439008">
    <property type="component" value="Unassembled WGS sequence"/>
</dbReference>
<evidence type="ECO:0000313" key="7">
    <source>
        <dbReference type="EMBL" id="MES1921192.1"/>
    </source>
</evidence>
<organism evidence="7 8">
    <name type="scientific">Bonamia ostreae</name>
    <dbReference type="NCBI Taxonomy" id="126728"/>
    <lineage>
        <taxon>Eukaryota</taxon>
        <taxon>Sar</taxon>
        <taxon>Rhizaria</taxon>
        <taxon>Endomyxa</taxon>
        <taxon>Ascetosporea</taxon>
        <taxon>Haplosporida</taxon>
        <taxon>Bonamia</taxon>
    </lineage>
</organism>
<comment type="caution">
    <text evidence="7">The sequence shown here is derived from an EMBL/GenBank/DDBJ whole genome shotgun (WGS) entry which is preliminary data.</text>
</comment>
<comment type="similarity">
    <text evidence="5">Belongs to the TRAFAC class myosin-kinesin ATPase superfamily. Kinesin family.</text>
</comment>
<feature type="domain" description="Kinesin motor" evidence="6">
    <location>
        <begin position="1"/>
        <end position="106"/>
    </location>
</feature>
<evidence type="ECO:0000256" key="2">
    <source>
        <dbReference type="ARBA" id="ARBA00022490"/>
    </source>
</evidence>
<evidence type="ECO:0000313" key="8">
    <source>
        <dbReference type="Proteomes" id="UP001439008"/>
    </source>
</evidence>
<evidence type="ECO:0000256" key="3">
    <source>
        <dbReference type="ARBA" id="ARBA00023175"/>
    </source>
</evidence>
<dbReference type="Gene3D" id="3.40.850.10">
    <property type="entry name" value="Kinesin motor domain"/>
    <property type="match status" value="1"/>
</dbReference>
<sequence length="106" mass="12489">MQFERLKSKSLKLQNNEKEITINQIEKRISLSSTVKKFNFDRVYDEFTEQEYLFEKTVTPIIREVIEGFNCTIFAYGQTGTGKTFTIEGEIDYNLALNCNFFKFSE</sequence>
<keyword evidence="3 5" id="KW-0505">Motor protein</keyword>
<evidence type="ECO:0000256" key="5">
    <source>
        <dbReference type="PROSITE-ProRule" id="PRU00283"/>
    </source>
</evidence>
<dbReference type="PROSITE" id="PS50067">
    <property type="entry name" value="KINESIN_MOTOR_2"/>
    <property type="match status" value="1"/>
</dbReference>
<dbReference type="EMBL" id="JBDODL010001141">
    <property type="protein sequence ID" value="MES1921192.1"/>
    <property type="molecule type" value="Genomic_DNA"/>
</dbReference>
<keyword evidence="2" id="KW-0963">Cytoplasm</keyword>
<protein>
    <recommendedName>
        <fullName evidence="6">Kinesin motor domain-containing protein</fullName>
    </recommendedName>
</protein>
<dbReference type="PANTHER" id="PTHR47970">
    <property type="entry name" value="KINESIN-LIKE PROTEIN KIF11"/>
    <property type="match status" value="1"/>
</dbReference>
<dbReference type="InterPro" id="IPR027417">
    <property type="entry name" value="P-loop_NTPase"/>
</dbReference>
<name>A0ABV2ANF3_9EUKA</name>
<keyword evidence="8" id="KW-1185">Reference proteome</keyword>
<dbReference type="Pfam" id="PF00225">
    <property type="entry name" value="Kinesin"/>
    <property type="match status" value="1"/>
</dbReference>
<feature type="binding site" evidence="5">
    <location>
        <begin position="77"/>
        <end position="84"/>
    </location>
    <ligand>
        <name>ATP</name>
        <dbReference type="ChEBI" id="CHEBI:30616"/>
    </ligand>
</feature>
<evidence type="ECO:0000256" key="4">
    <source>
        <dbReference type="ARBA" id="ARBA00023212"/>
    </source>
</evidence>
<accession>A0ABV2ANF3</accession>